<name>A0ABP1KZI9_9EUKA</name>
<evidence type="ECO:0000313" key="2">
    <source>
        <dbReference type="Proteomes" id="UP001642409"/>
    </source>
</evidence>
<keyword evidence="2" id="KW-1185">Reference proteome</keyword>
<sequence>MKSKTSLLKKTPNELRDEITALSLKQMENNTIQQLNLSMVSRVINDNLDDQVHQSSEQELKMQHKPTSKISENQNKLQHLNKVNTRLMNMNSSDLESSQKQFEMVQKEMKALQRAELTRKFDIMDQKFSSLNVLGKKDSVSDIEIQIQQQNQRQDAIQMQLEKTRMQLDEEFGEDKLLFEAEGQLLQNK</sequence>
<proteinExistence type="predicted"/>
<comment type="caution">
    <text evidence="1">The sequence shown here is derived from an EMBL/GenBank/DDBJ whole genome shotgun (WGS) entry which is preliminary data.</text>
</comment>
<dbReference type="Proteomes" id="UP001642409">
    <property type="component" value="Unassembled WGS sequence"/>
</dbReference>
<gene>
    <name evidence="1" type="ORF">HINF_LOCUS56077</name>
</gene>
<organism evidence="1 2">
    <name type="scientific">Hexamita inflata</name>
    <dbReference type="NCBI Taxonomy" id="28002"/>
    <lineage>
        <taxon>Eukaryota</taxon>
        <taxon>Metamonada</taxon>
        <taxon>Diplomonadida</taxon>
        <taxon>Hexamitidae</taxon>
        <taxon>Hexamitinae</taxon>
        <taxon>Hexamita</taxon>
    </lineage>
</organism>
<evidence type="ECO:0000313" key="1">
    <source>
        <dbReference type="EMBL" id="CAL6073391.1"/>
    </source>
</evidence>
<protein>
    <submittedName>
        <fullName evidence="1">Hypothetical_protein</fullName>
    </submittedName>
</protein>
<dbReference type="EMBL" id="CAXDID020000301">
    <property type="protein sequence ID" value="CAL6073391.1"/>
    <property type="molecule type" value="Genomic_DNA"/>
</dbReference>
<accession>A0ABP1KZI9</accession>
<reference evidence="1 2" key="1">
    <citation type="submission" date="2024-07" db="EMBL/GenBank/DDBJ databases">
        <authorList>
            <person name="Akdeniz Z."/>
        </authorList>
    </citation>
    <scope>NUCLEOTIDE SEQUENCE [LARGE SCALE GENOMIC DNA]</scope>
</reference>